<evidence type="ECO:0000313" key="1">
    <source>
        <dbReference type="EMBL" id="CAK9059481.1"/>
    </source>
</evidence>
<dbReference type="EMBL" id="CAXAMM010026692">
    <property type="protein sequence ID" value="CAK9059481.1"/>
    <property type="molecule type" value="Genomic_DNA"/>
</dbReference>
<protein>
    <submittedName>
        <fullName evidence="1">Uncharacterized protein</fullName>
    </submittedName>
</protein>
<comment type="caution">
    <text evidence="1">The sequence shown here is derived from an EMBL/GenBank/DDBJ whole genome shotgun (WGS) entry which is preliminary data.</text>
</comment>
<dbReference type="Proteomes" id="UP001642464">
    <property type="component" value="Unassembled WGS sequence"/>
</dbReference>
<feature type="non-terminal residue" evidence="1">
    <location>
        <position position="207"/>
    </location>
</feature>
<feature type="non-terminal residue" evidence="1">
    <location>
        <position position="1"/>
    </location>
</feature>
<organism evidence="1 2">
    <name type="scientific">Durusdinium trenchii</name>
    <dbReference type="NCBI Taxonomy" id="1381693"/>
    <lineage>
        <taxon>Eukaryota</taxon>
        <taxon>Sar</taxon>
        <taxon>Alveolata</taxon>
        <taxon>Dinophyceae</taxon>
        <taxon>Suessiales</taxon>
        <taxon>Symbiodiniaceae</taxon>
        <taxon>Durusdinium</taxon>
    </lineage>
</organism>
<accession>A0ABP0N7C4</accession>
<keyword evidence="2" id="KW-1185">Reference proteome</keyword>
<name>A0ABP0N7C4_9DINO</name>
<gene>
    <name evidence="1" type="ORF">SCF082_LOCUS31509</name>
</gene>
<sequence length="207" mass="23273">LRKPVRCLKVWWPMIRIDQWVKYLASHQPRLLLGGQLPDPNGKWKEMFSKFWSDYKVLNGDHPIFHRGDVDLGACLPYFIHGDEGRGQLKRPYMVVSIQLAIGHGGPEVCNDTGLSPLKEWENPTESAAWRSEGPGDPPFKSFSYMLQIPGSHAPKYITLDYLHIYHLGYGMDASASSIVSGNTFPTTVGGKAFDVGLIMAWLEDDL</sequence>
<reference evidence="1 2" key="1">
    <citation type="submission" date="2024-02" db="EMBL/GenBank/DDBJ databases">
        <authorList>
            <person name="Chen Y."/>
            <person name="Shah S."/>
            <person name="Dougan E. K."/>
            <person name="Thang M."/>
            <person name="Chan C."/>
        </authorList>
    </citation>
    <scope>NUCLEOTIDE SEQUENCE [LARGE SCALE GENOMIC DNA]</scope>
</reference>
<evidence type="ECO:0000313" key="2">
    <source>
        <dbReference type="Proteomes" id="UP001642464"/>
    </source>
</evidence>
<proteinExistence type="predicted"/>